<evidence type="ECO:0000256" key="1">
    <source>
        <dbReference type="ARBA" id="ARBA00009172"/>
    </source>
</evidence>
<accession>A0A9Q0MPI1</accession>
<dbReference type="GO" id="GO:0005886">
    <property type="term" value="C:plasma membrane"/>
    <property type="evidence" value="ECO:0007669"/>
    <property type="project" value="TreeGrafter"/>
</dbReference>
<name>A0A9Q0MPI1_9DIPT</name>
<reference evidence="4" key="1">
    <citation type="submission" date="2022-07" db="EMBL/GenBank/DDBJ databases">
        <authorList>
            <person name="Trinca V."/>
            <person name="Uliana J.V.C."/>
            <person name="Torres T.T."/>
            <person name="Ward R.J."/>
            <person name="Monesi N."/>
        </authorList>
    </citation>
    <scope>NUCLEOTIDE SEQUENCE</scope>
    <source>
        <strain evidence="4">HSMRA1968</strain>
        <tissue evidence="4">Whole embryos</tissue>
    </source>
</reference>
<evidence type="ECO:0000313" key="4">
    <source>
        <dbReference type="EMBL" id="KAJ6634815.1"/>
    </source>
</evidence>
<dbReference type="GO" id="GO:0043266">
    <property type="term" value="P:regulation of potassium ion transport"/>
    <property type="evidence" value="ECO:0007669"/>
    <property type="project" value="TreeGrafter"/>
</dbReference>
<feature type="transmembrane region" description="Helical" evidence="3">
    <location>
        <begin position="499"/>
        <end position="519"/>
    </location>
</feature>
<dbReference type="SUPFAM" id="SSF103473">
    <property type="entry name" value="MFS general substrate transporter"/>
    <property type="match status" value="1"/>
</dbReference>
<keyword evidence="3" id="KW-0812">Transmembrane</keyword>
<proteinExistence type="inferred from homology"/>
<dbReference type="InterPro" id="IPR036259">
    <property type="entry name" value="MFS_trans_sf"/>
</dbReference>
<evidence type="ECO:0000256" key="3">
    <source>
        <dbReference type="SAM" id="Phobius"/>
    </source>
</evidence>
<dbReference type="GO" id="GO:0015459">
    <property type="term" value="F:potassium channel regulator activity"/>
    <property type="evidence" value="ECO:0007669"/>
    <property type="project" value="TreeGrafter"/>
</dbReference>
<keyword evidence="3" id="KW-1133">Transmembrane helix</keyword>
<keyword evidence="3" id="KW-0472">Membrane</keyword>
<dbReference type="PANTHER" id="PTHR19444">
    <property type="entry name" value="UNC-93 RELATED"/>
    <property type="match status" value="1"/>
</dbReference>
<dbReference type="EMBL" id="WJQU01000004">
    <property type="protein sequence ID" value="KAJ6634815.1"/>
    <property type="molecule type" value="Genomic_DNA"/>
</dbReference>
<feature type="transmembrane region" description="Helical" evidence="3">
    <location>
        <begin position="178"/>
        <end position="197"/>
    </location>
</feature>
<dbReference type="GO" id="GO:0006937">
    <property type="term" value="P:regulation of muscle contraction"/>
    <property type="evidence" value="ECO:0007669"/>
    <property type="project" value="TreeGrafter"/>
</dbReference>
<dbReference type="PANTHER" id="PTHR19444:SF11">
    <property type="entry name" value="UNC93-LIKE PROTEIN"/>
    <property type="match status" value="1"/>
</dbReference>
<feature type="transmembrane region" description="Helical" evidence="3">
    <location>
        <begin position="271"/>
        <end position="291"/>
    </location>
</feature>
<feature type="transmembrane region" description="Helical" evidence="3">
    <location>
        <begin position="466"/>
        <end position="492"/>
    </location>
</feature>
<dbReference type="Proteomes" id="UP001151699">
    <property type="component" value="Chromosome C"/>
</dbReference>
<feature type="transmembrane region" description="Helical" evidence="3">
    <location>
        <begin position="114"/>
        <end position="132"/>
    </location>
</feature>
<keyword evidence="5" id="KW-1185">Reference proteome</keyword>
<comment type="caution">
    <text evidence="4">The sequence shown here is derived from an EMBL/GenBank/DDBJ whole genome shotgun (WGS) entry which is preliminary data.</text>
</comment>
<feature type="region of interest" description="Disordered" evidence="2">
    <location>
        <begin position="1"/>
        <end position="29"/>
    </location>
</feature>
<feature type="non-terminal residue" evidence="4">
    <location>
        <position position="541"/>
    </location>
</feature>
<feature type="transmembrane region" description="Helical" evidence="3">
    <location>
        <begin position="397"/>
        <end position="416"/>
    </location>
</feature>
<feature type="compositionally biased region" description="Basic residues" evidence="2">
    <location>
        <begin position="8"/>
        <end position="25"/>
    </location>
</feature>
<feature type="transmembrane region" description="Helical" evidence="3">
    <location>
        <begin position="436"/>
        <end position="454"/>
    </location>
</feature>
<organism evidence="4 5">
    <name type="scientific">Pseudolycoriella hygida</name>
    <dbReference type="NCBI Taxonomy" id="35572"/>
    <lineage>
        <taxon>Eukaryota</taxon>
        <taxon>Metazoa</taxon>
        <taxon>Ecdysozoa</taxon>
        <taxon>Arthropoda</taxon>
        <taxon>Hexapoda</taxon>
        <taxon>Insecta</taxon>
        <taxon>Pterygota</taxon>
        <taxon>Neoptera</taxon>
        <taxon>Endopterygota</taxon>
        <taxon>Diptera</taxon>
        <taxon>Nematocera</taxon>
        <taxon>Sciaroidea</taxon>
        <taxon>Sciaridae</taxon>
        <taxon>Pseudolycoriella</taxon>
    </lineage>
</organism>
<evidence type="ECO:0000256" key="2">
    <source>
        <dbReference type="SAM" id="MobiDB-lite"/>
    </source>
</evidence>
<comment type="similarity">
    <text evidence="1">Belongs to the unc-93 family.</text>
</comment>
<feature type="non-terminal residue" evidence="4">
    <location>
        <position position="1"/>
    </location>
</feature>
<dbReference type="OrthoDB" id="10010517at2759"/>
<gene>
    <name evidence="4" type="ORF">Bhyg_13395</name>
</gene>
<dbReference type="GO" id="GO:0055120">
    <property type="term" value="C:striated muscle dense body"/>
    <property type="evidence" value="ECO:0007669"/>
    <property type="project" value="TreeGrafter"/>
</dbReference>
<protein>
    <submittedName>
        <fullName evidence="4">UNC93-like protein</fullName>
    </submittedName>
</protein>
<dbReference type="InterPro" id="IPR051951">
    <property type="entry name" value="UNC-93_regulatory"/>
</dbReference>
<dbReference type="AlphaFoldDB" id="A0A9Q0MPI1"/>
<feature type="transmembrane region" description="Helical" evidence="3">
    <location>
        <begin position="203"/>
        <end position="223"/>
    </location>
</feature>
<feature type="transmembrane region" description="Helical" evidence="3">
    <location>
        <begin position="152"/>
        <end position="171"/>
    </location>
</feature>
<sequence>SLATNLPRHQHHRHSLSSRKVHRTRSSGATHQIWDDPVIEHMSAYSPISSRFHRANLTLPPYQIQLAAAAARRRESVNSSIGATSIRRLLTINRGCRHKVPVHIRSKVAKNFRFLVIAHGLTCSILVPLFGLQGSNSIWFSNEKWFNFGPNVGSLLLSICFLFTSGMCLMTTRIVKKIGYVLLLVASYVALCIFLLAHLYPKFYILLPGYLILGFTLGPSWIAKWNLVVFFASRISCGQNDCNNTSSTIDGIDEHKAYCNRDERVRLLARWYHASENLGIVLGAIIAALVMSCHDSQCFSVQNTMSTIPRTIRNESVEGPEKLNTMRVNVTKSLGREFDINVEPTTSQLNQLLDNFYEMNEQGQRICGIYYCPAWTYYHEFNYTESIDVFGAHTSTMPLIFTYIALAIIALTLACLSQQIDNSFRCESIKGMTDTLLFAGPISFFIGTEQGYMLGDFTKAFVSCSMGANIVAGSLIGMGLMQLIVSCTLSMLLKHTKRYAVLAAGFFFHACLLLVLYRWKPSLDDSALFYVIAGCWGACNA</sequence>
<evidence type="ECO:0000313" key="5">
    <source>
        <dbReference type="Proteomes" id="UP001151699"/>
    </source>
</evidence>